<keyword evidence="3" id="KW-1185">Reference proteome</keyword>
<feature type="transmembrane region" description="Helical" evidence="1">
    <location>
        <begin position="143"/>
        <end position="163"/>
    </location>
</feature>
<reference evidence="2" key="1">
    <citation type="submission" date="2022-04" db="EMBL/GenBank/DDBJ databases">
        <title>Carnegiea gigantea Genome sequencing and assembly v2.</title>
        <authorList>
            <person name="Copetti D."/>
            <person name="Sanderson M.J."/>
            <person name="Burquez A."/>
            <person name="Wojciechowski M.F."/>
        </authorList>
    </citation>
    <scope>NUCLEOTIDE SEQUENCE</scope>
    <source>
        <strain evidence="2">SGP5-SGP5p</strain>
        <tissue evidence="2">Aerial part</tissue>
    </source>
</reference>
<evidence type="ECO:0000313" key="2">
    <source>
        <dbReference type="EMBL" id="KAJ8429904.1"/>
    </source>
</evidence>
<keyword evidence="1" id="KW-0472">Membrane</keyword>
<protein>
    <submittedName>
        <fullName evidence="2">Uncharacterized protein</fullName>
    </submittedName>
</protein>
<proteinExistence type="predicted"/>
<dbReference type="Proteomes" id="UP001153076">
    <property type="component" value="Unassembled WGS sequence"/>
</dbReference>
<dbReference type="EMBL" id="JAKOGI010000846">
    <property type="protein sequence ID" value="KAJ8429904.1"/>
    <property type="molecule type" value="Genomic_DNA"/>
</dbReference>
<sequence>MSTYVLALVGGVRYSAMFTQDEAYVYRGKPYCEHPHPCLCVNEYVPSYIRGWCELTEELREVRDLVFTERTDHHFIQEEDQAMDSKAHDIWLKHSPTRHDKAIIIRRLQASVNKLKGQPVRASHDTNTKLAVTVSCVERRCKAWMITSAIMLATLFTMVVHVIN</sequence>
<accession>A0A9Q1JRW6</accession>
<evidence type="ECO:0000256" key="1">
    <source>
        <dbReference type="SAM" id="Phobius"/>
    </source>
</evidence>
<name>A0A9Q1JRW6_9CARY</name>
<gene>
    <name evidence="2" type="ORF">Cgig2_025334</name>
</gene>
<dbReference type="AlphaFoldDB" id="A0A9Q1JRW6"/>
<keyword evidence="1" id="KW-0812">Transmembrane</keyword>
<organism evidence="2 3">
    <name type="scientific">Carnegiea gigantea</name>
    <dbReference type="NCBI Taxonomy" id="171969"/>
    <lineage>
        <taxon>Eukaryota</taxon>
        <taxon>Viridiplantae</taxon>
        <taxon>Streptophyta</taxon>
        <taxon>Embryophyta</taxon>
        <taxon>Tracheophyta</taxon>
        <taxon>Spermatophyta</taxon>
        <taxon>Magnoliopsida</taxon>
        <taxon>eudicotyledons</taxon>
        <taxon>Gunneridae</taxon>
        <taxon>Pentapetalae</taxon>
        <taxon>Caryophyllales</taxon>
        <taxon>Cactineae</taxon>
        <taxon>Cactaceae</taxon>
        <taxon>Cactoideae</taxon>
        <taxon>Echinocereeae</taxon>
        <taxon>Carnegiea</taxon>
    </lineage>
</organism>
<evidence type="ECO:0000313" key="3">
    <source>
        <dbReference type="Proteomes" id="UP001153076"/>
    </source>
</evidence>
<comment type="caution">
    <text evidence="2">The sequence shown here is derived from an EMBL/GenBank/DDBJ whole genome shotgun (WGS) entry which is preliminary data.</text>
</comment>
<keyword evidence="1" id="KW-1133">Transmembrane helix</keyword>